<organism evidence="1">
    <name type="scientific">marine sediment metagenome</name>
    <dbReference type="NCBI Taxonomy" id="412755"/>
    <lineage>
        <taxon>unclassified sequences</taxon>
        <taxon>metagenomes</taxon>
        <taxon>ecological metagenomes</taxon>
    </lineage>
</organism>
<protein>
    <submittedName>
        <fullName evidence="1">Uncharacterized protein</fullName>
    </submittedName>
</protein>
<dbReference type="AlphaFoldDB" id="A0A0F8Y7J2"/>
<proteinExistence type="predicted"/>
<evidence type="ECO:0000313" key="1">
    <source>
        <dbReference type="EMBL" id="KKK77318.1"/>
    </source>
</evidence>
<reference evidence="1" key="1">
    <citation type="journal article" date="2015" name="Nature">
        <title>Complex archaea that bridge the gap between prokaryotes and eukaryotes.</title>
        <authorList>
            <person name="Spang A."/>
            <person name="Saw J.H."/>
            <person name="Jorgensen S.L."/>
            <person name="Zaremba-Niedzwiedzka K."/>
            <person name="Martijn J."/>
            <person name="Lind A.E."/>
            <person name="van Eijk R."/>
            <person name="Schleper C."/>
            <person name="Guy L."/>
            <person name="Ettema T.J."/>
        </authorList>
    </citation>
    <scope>NUCLEOTIDE SEQUENCE</scope>
</reference>
<comment type="caution">
    <text evidence="1">The sequence shown here is derived from an EMBL/GenBank/DDBJ whole genome shotgun (WGS) entry which is preliminary data.</text>
</comment>
<feature type="non-terminal residue" evidence="1">
    <location>
        <position position="1"/>
    </location>
</feature>
<gene>
    <name evidence="1" type="ORF">LCGC14_2854820</name>
</gene>
<name>A0A0F8Y7J2_9ZZZZ</name>
<accession>A0A0F8Y7J2</accession>
<dbReference type="EMBL" id="LAZR01055011">
    <property type="protein sequence ID" value="KKK77318.1"/>
    <property type="molecule type" value="Genomic_DNA"/>
</dbReference>
<sequence length="382" mass="40395">PEFAHLIAQKLGVPTEVVTGEDPGGDGLISLGRVATLRRRQTKLVADLEVPDPVAEIVMKGFSTVSSELVDNFEGHETVLVAIALLGAERPAVKDLEGLAAAAVLTERRPSLVYAFKSEEGVIVQGEDKDLEAAGAAFESAIGTPTGIAWAGKKWDAFRGRIESLMGKSQHTEDDMDLKDIAGKLHMQEGATAEEIGSFIDSLRGALTQLAEMLGLGADAAPAQVEEAAKEQLKEAAKFKEGAGKATVELKAATDRIEVLEKAGRFAHFKEQVAGLNLVEGTPDQLAEKLVATETAQGEEAATERLGEWQKAQKFAEGSGLMTRLGSARQGTESDFMGQVAKFKEANPTVAEKDAQAAVRTSHPALWAANRDRSVAGNGVGS</sequence>